<dbReference type="InterPro" id="IPR008978">
    <property type="entry name" value="HSP20-like_chaperone"/>
</dbReference>
<feature type="domain" description="ArsA/GET3 Anion-transporting ATPase-like" evidence="9">
    <location>
        <begin position="52"/>
        <end position="359"/>
    </location>
</feature>
<keyword evidence="5" id="KW-1278">Translocase</keyword>
<dbReference type="PANTHER" id="PTHR10803:SF3">
    <property type="entry name" value="ATPASE GET3"/>
    <property type="match status" value="1"/>
</dbReference>
<dbReference type="PATRIC" id="fig|706587.4.peg.1493"/>
<dbReference type="eggNOG" id="COG0071">
    <property type="taxonomic scope" value="Bacteria"/>
</dbReference>
<evidence type="ECO:0000256" key="6">
    <source>
        <dbReference type="ARBA" id="ARBA00052296"/>
    </source>
</evidence>
<proteinExistence type="inferred from homology"/>
<dbReference type="EC" id="7.3.2.7" evidence="8"/>
<evidence type="ECO:0000256" key="1">
    <source>
        <dbReference type="ARBA" id="ARBA00011040"/>
    </source>
</evidence>
<dbReference type="CDD" id="cd02035">
    <property type="entry name" value="ArsA"/>
    <property type="match status" value="1"/>
</dbReference>
<evidence type="ECO:0000256" key="2">
    <source>
        <dbReference type="ARBA" id="ARBA00022741"/>
    </source>
</evidence>
<dbReference type="Proteomes" id="UP000006055">
    <property type="component" value="Chromosome"/>
</dbReference>
<dbReference type="GO" id="GO:0015446">
    <property type="term" value="F:ATPase-coupled arsenite transmembrane transporter activity"/>
    <property type="evidence" value="ECO:0007669"/>
    <property type="project" value="UniProtKB-EC"/>
</dbReference>
<dbReference type="EMBL" id="CP003360">
    <property type="protein sequence ID" value="AFM24013.1"/>
    <property type="molecule type" value="Genomic_DNA"/>
</dbReference>
<dbReference type="KEGG" id="dti:Desti_1300"/>
<dbReference type="PANTHER" id="PTHR10803">
    <property type="entry name" value="ARSENICAL PUMP-DRIVING ATPASE ARSENITE-TRANSLOCATING ATPASE"/>
    <property type="match status" value="1"/>
</dbReference>
<dbReference type="NCBIfam" id="TIGR00345">
    <property type="entry name" value="GET3_arsA_TRC40"/>
    <property type="match status" value="1"/>
</dbReference>
<name>I4C372_DESTA</name>
<keyword evidence="12" id="KW-1185">Reference proteome</keyword>
<dbReference type="InterPro" id="IPR025723">
    <property type="entry name" value="ArsA/GET3_ATPase-like"/>
</dbReference>
<dbReference type="AlphaFoldDB" id="I4C372"/>
<gene>
    <name evidence="11" type="ordered locus">Desti_1300</name>
</gene>
<dbReference type="FunFam" id="3.40.50.300:FF:001801">
    <property type="entry name" value="Putative arsenical pump-driving ATPase"/>
    <property type="match status" value="1"/>
</dbReference>
<reference evidence="12" key="1">
    <citation type="submission" date="2012-06" db="EMBL/GenBank/DDBJ databases">
        <title>Complete sequence of chromosome of Desulfomonile tiedjei DSM 6799.</title>
        <authorList>
            <person name="Lucas S."/>
            <person name="Copeland A."/>
            <person name="Lapidus A."/>
            <person name="Glavina del Rio T."/>
            <person name="Dalin E."/>
            <person name="Tice H."/>
            <person name="Bruce D."/>
            <person name="Goodwin L."/>
            <person name="Pitluck S."/>
            <person name="Peters L."/>
            <person name="Ovchinnikova G."/>
            <person name="Zeytun A."/>
            <person name="Lu M."/>
            <person name="Kyrpides N."/>
            <person name="Mavromatis K."/>
            <person name="Ivanova N."/>
            <person name="Brettin T."/>
            <person name="Detter J.C."/>
            <person name="Han C."/>
            <person name="Larimer F."/>
            <person name="Land M."/>
            <person name="Hauser L."/>
            <person name="Markowitz V."/>
            <person name="Cheng J.-F."/>
            <person name="Hugenholtz P."/>
            <person name="Woyke T."/>
            <person name="Wu D."/>
            <person name="Spring S."/>
            <person name="Schroeder M."/>
            <person name="Brambilla E."/>
            <person name="Klenk H.-P."/>
            <person name="Eisen J.A."/>
        </authorList>
    </citation>
    <scope>NUCLEOTIDE SEQUENCE [LARGE SCALE GENOMIC DNA]</scope>
    <source>
        <strain evidence="12">ATCC 49306 / DSM 6799 / DCB-1</strain>
    </source>
</reference>
<dbReference type="InterPro" id="IPR027417">
    <property type="entry name" value="P-loop_NTPase"/>
</dbReference>
<evidence type="ECO:0000259" key="10">
    <source>
        <dbReference type="Pfam" id="PF17886"/>
    </source>
</evidence>
<evidence type="ECO:0000256" key="5">
    <source>
        <dbReference type="ARBA" id="ARBA00022967"/>
    </source>
</evidence>
<dbReference type="SUPFAM" id="SSF52540">
    <property type="entry name" value="P-loop containing nucleoside triphosphate hydrolases"/>
    <property type="match status" value="1"/>
</dbReference>
<keyword evidence="4" id="KW-0059">Arsenical resistance</keyword>
<dbReference type="Pfam" id="PF17886">
    <property type="entry name" value="ArsA_HSP20"/>
    <property type="match status" value="1"/>
</dbReference>
<organism evidence="11 12">
    <name type="scientific">Desulfomonile tiedjei (strain ATCC 49306 / DSM 6799 / DCB-1)</name>
    <dbReference type="NCBI Taxonomy" id="706587"/>
    <lineage>
        <taxon>Bacteria</taxon>
        <taxon>Pseudomonadati</taxon>
        <taxon>Thermodesulfobacteriota</taxon>
        <taxon>Desulfomonilia</taxon>
        <taxon>Desulfomonilales</taxon>
        <taxon>Desulfomonilaceae</taxon>
        <taxon>Desulfomonile</taxon>
    </lineage>
</organism>
<dbReference type="HOGENOM" id="CLU_040761_1_0_7"/>
<dbReference type="SUPFAM" id="SSF49764">
    <property type="entry name" value="HSP20-like chaperones"/>
    <property type="match status" value="1"/>
</dbReference>
<evidence type="ECO:0000313" key="12">
    <source>
        <dbReference type="Proteomes" id="UP000006055"/>
    </source>
</evidence>
<evidence type="ECO:0000259" key="9">
    <source>
        <dbReference type="Pfam" id="PF02374"/>
    </source>
</evidence>
<feature type="domain" description="ArsA HSP20-like" evidence="10">
    <location>
        <begin position="379"/>
        <end position="441"/>
    </location>
</feature>
<evidence type="ECO:0000313" key="11">
    <source>
        <dbReference type="EMBL" id="AFM24013.1"/>
    </source>
</evidence>
<dbReference type="GO" id="GO:0016887">
    <property type="term" value="F:ATP hydrolysis activity"/>
    <property type="evidence" value="ECO:0007669"/>
    <property type="project" value="InterPro"/>
</dbReference>
<accession>I4C372</accession>
<comment type="similarity">
    <text evidence="1">Belongs to the arsA ATPase family.</text>
</comment>
<dbReference type="STRING" id="706587.Desti_1300"/>
<dbReference type="Gene3D" id="3.40.50.300">
    <property type="entry name" value="P-loop containing nucleotide triphosphate hydrolases"/>
    <property type="match status" value="1"/>
</dbReference>
<evidence type="ECO:0000256" key="8">
    <source>
        <dbReference type="ARBA" id="ARBA00066752"/>
    </source>
</evidence>
<evidence type="ECO:0000256" key="3">
    <source>
        <dbReference type="ARBA" id="ARBA00022840"/>
    </source>
</evidence>
<keyword evidence="3" id="KW-0067">ATP-binding</keyword>
<keyword evidence="2" id="KW-0547">Nucleotide-binding</keyword>
<protein>
    <recommendedName>
        <fullName evidence="8">arsenite-transporting ATPase</fullName>
        <ecNumber evidence="8">7.3.2.7</ecNumber>
    </recommendedName>
</protein>
<dbReference type="Pfam" id="PF02374">
    <property type="entry name" value="ArsA_ATPase"/>
    <property type="match status" value="1"/>
</dbReference>
<evidence type="ECO:0000256" key="4">
    <source>
        <dbReference type="ARBA" id="ARBA00022849"/>
    </source>
</evidence>
<evidence type="ECO:0000256" key="7">
    <source>
        <dbReference type="ARBA" id="ARBA00059736"/>
    </source>
</evidence>
<comment type="catalytic activity">
    <reaction evidence="6">
        <text>arsenite(in) + ATP + H2O = arsenite(out) + ADP + phosphate + H(+)</text>
        <dbReference type="Rhea" id="RHEA:11348"/>
        <dbReference type="ChEBI" id="CHEBI:15377"/>
        <dbReference type="ChEBI" id="CHEBI:15378"/>
        <dbReference type="ChEBI" id="CHEBI:29242"/>
        <dbReference type="ChEBI" id="CHEBI:30616"/>
        <dbReference type="ChEBI" id="CHEBI:43474"/>
        <dbReference type="ChEBI" id="CHEBI:456216"/>
        <dbReference type="EC" id="7.3.2.7"/>
    </reaction>
</comment>
<dbReference type="InterPro" id="IPR016300">
    <property type="entry name" value="ATPase_ArsA/GET3"/>
</dbReference>
<dbReference type="InterPro" id="IPR040612">
    <property type="entry name" value="ArsA_HSP20-like"/>
</dbReference>
<dbReference type="eggNOG" id="COG0003">
    <property type="taxonomic scope" value="Bacteria"/>
</dbReference>
<dbReference type="Gene3D" id="2.60.40.790">
    <property type="match status" value="1"/>
</dbReference>
<comment type="function">
    <text evidence="7">Anion-transporting ATPase. Catalyzes the extrusion of arsenite.</text>
</comment>
<dbReference type="GO" id="GO:0005524">
    <property type="term" value="F:ATP binding"/>
    <property type="evidence" value="ECO:0007669"/>
    <property type="project" value="UniProtKB-KW"/>
</dbReference>
<sequence>MDRNLIFRRVLLPQIRNIEEPEEWQHFYYTQVLYYYGYNMYREDGVETNKPRIIIFSGKGGVGKTTAAAATALCCARQGLKTIVISVDIAHSLADAFQREIDLHDRNRGKSVRIADNLWMQEVDIQEELEKHWGEVSKYLAALLGASGMADTLAEELAIIPGMEDVVSLLYINQYYREKTFDVIVVDCAPTGESLRFVSMPSTLEWYIKKVFKLERNLMRVTRPIAKKLTDIPLPEDSYFAALQDLFLKLDGVDDVLLDRDITSVRLVTNAEKMVVRETQRAFMYFCLYGLVVDAIIVNRLFPRDLQDDYFKDWISTQQRSLEEINRIFDPIPLRKVPMLQDEVVGTDMLLKMGQIMYENLDPAALLYRESPYSVEQNNGNYALKIKLPFITKDYVDLMTEDGNLVVRIGSFKRHVFLPRVLSGRKPGRASLEDNVLTISFSQEQGDYE</sequence>